<evidence type="ECO:0000313" key="4">
    <source>
        <dbReference type="EMBL" id="SNQ51140.1"/>
    </source>
</evidence>
<sequence length="255" mass="27352">MTVTDMLTAAGRPPVADPDERVHRRRKLAAALRLFARFGLTEGATGHISARDTERPDHFWINPADQPWARLRASDLILVSPDGTVVEGDGPVNPAGVAIHAQLLAARPDAVSVAHAHSVAGKAWSVLRRPLDPLTQDACAFYGDHVVVPFAGIVLDAREGEHIAEVLGPGKAAILANHGLLTVGRSVDEAAWWYISLDRQCQVQLLAESAAGPLHLIDHDTATATAAVNGSPEVGRLQFALLWRQITTEEPDLLD</sequence>
<evidence type="ECO:0000259" key="3">
    <source>
        <dbReference type="SMART" id="SM01007"/>
    </source>
</evidence>
<organism evidence="4 5">
    <name type="scientific">Frankia canadensis</name>
    <dbReference type="NCBI Taxonomy" id="1836972"/>
    <lineage>
        <taxon>Bacteria</taxon>
        <taxon>Bacillati</taxon>
        <taxon>Actinomycetota</taxon>
        <taxon>Actinomycetes</taxon>
        <taxon>Frankiales</taxon>
        <taxon>Frankiaceae</taxon>
        <taxon>Frankia</taxon>
    </lineage>
</organism>
<keyword evidence="5" id="KW-1185">Reference proteome</keyword>
<name>A0A2I2KZQ7_9ACTN</name>
<comment type="similarity">
    <text evidence="1">Belongs to the aldolase class II family.</text>
</comment>
<dbReference type="SUPFAM" id="SSF53639">
    <property type="entry name" value="AraD/HMP-PK domain-like"/>
    <property type="match status" value="1"/>
</dbReference>
<dbReference type="PANTHER" id="PTHR10672">
    <property type="entry name" value="ADDUCIN"/>
    <property type="match status" value="1"/>
</dbReference>
<proteinExistence type="inferred from homology"/>
<accession>A0A2I2KZQ7</accession>
<evidence type="ECO:0000256" key="2">
    <source>
        <dbReference type="SAM" id="MobiDB-lite"/>
    </source>
</evidence>
<dbReference type="Pfam" id="PF00596">
    <property type="entry name" value="Aldolase_II"/>
    <property type="match status" value="1"/>
</dbReference>
<dbReference type="EMBL" id="FZMO01000527">
    <property type="protein sequence ID" value="SNQ51140.1"/>
    <property type="molecule type" value="Genomic_DNA"/>
</dbReference>
<dbReference type="EC" id="4.1.-.-" evidence="4"/>
<dbReference type="SMART" id="SM01007">
    <property type="entry name" value="Aldolase_II"/>
    <property type="match status" value="1"/>
</dbReference>
<evidence type="ECO:0000256" key="1">
    <source>
        <dbReference type="ARBA" id="ARBA00037961"/>
    </source>
</evidence>
<dbReference type="FunFam" id="3.40.225.10:FF:000009">
    <property type="entry name" value="Class II aldolase/adducin N-terminal"/>
    <property type="match status" value="1"/>
</dbReference>
<feature type="region of interest" description="Disordered" evidence="2">
    <location>
        <begin position="1"/>
        <end position="22"/>
    </location>
</feature>
<dbReference type="Proteomes" id="UP000234331">
    <property type="component" value="Unassembled WGS sequence"/>
</dbReference>
<protein>
    <submittedName>
        <fullName evidence="4">Decarboxylase NovR</fullName>
        <ecNumber evidence="4">4.1.-.-</ecNumber>
    </submittedName>
</protein>
<evidence type="ECO:0000313" key="5">
    <source>
        <dbReference type="Proteomes" id="UP000234331"/>
    </source>
</evidence>
<gene>
    <name evidence="4" type="primary">novR</name>
    <name evidence="4" type="ORF">FRACA_610021</name>
</gene>
<keyword evidence="4" id="KW-0456">Lyase</keyword>
<reference evidence="4 5" key="1">
    <citation type="submission" date="2017-06" db="EMBL/GenBank/DDBJ databases">
        <authorList>
            <person name="Kim H.J."/>
            <person name="Triplett B.A."/>
        </authorList>
    </citation>
    <scope>NUCLEOTIDE SEQUENCE [LARGE SCALE GENOMIC DNA]</scope>
    <source>
        <strain evidence="4">FRACA_ARgP5</strain>
    </source>
</reference>
<dbReference type="InterPro" id="IPR051017">
    <property type="entry name" value="Aldolase-II_Adducin_sf"/>
</dbReference>
<dbReference type="NCBIfam" id="NF004855">
    <property type="entry name" value="PRK06208.1"/>
    <property type="match status" value="1"/>
</dbReference>
<dbReference type="InterPro" id="IPR036409">
    <property type="entry name" value="Aldolase_II/adducin_N_sf"/>
</dbReference>
<dbReference type="Gene3D" id="3.40.225.10">
    <property type="entry name" value="Class II aldolase/adducin N-terminal domain"/>
    <property type="match status" value="1"/>
</dbReference>
<dbReference type="PANTHER" id="PTHR10672:SF3">
    <property type="entry name" value="PROTEIN HU-LI TAI SHAO"/>
    <property type="match status" value="1"/>
</dbReference>
<dbReference type="GO" id="GO:0005856">
    <property type="term" value="C:cytoskeleton"/>
    <property type="evidence" value="ECO:0007669"/>
    <property type="project" value="TreeGrafter"/>
</dbReference>
<dbReference type="InterPro" id="IPR001303">
    <property type="entry name" value="Aldolase_II/adducin_N"/>
</dbReference>
<feature type="domain" description="Class II aldolase/adducin N-terminal" evidence="3">
    <location>
        <begin position="26"/>
        <end position="205"/>
    </location>
</feature>
<dbReference type="GO" id="GO:0016829">
    <property type="term" value="F:lyase activity"/>
    <property type="evidence" value="ECO:0007669"/>
    <property type="project" value="UniProtKB-KW"/>
</dbReference>
<dbReference type="GO" id="GO:0051015">
    <property type="term" value="F:actin filament binding"/>
    <property type="evidence" value="ECO:0007669"/>
    <property type="project" value="TreeGrafter"/>
</dbReference>
<dbReference type="AlphaFoldDB" id="A0A2I2KZQ7"/>